<comment type="caution">
    <text evidence="2">The sequence shown here is derived from an EMBL/GenBank/DDBJ whole genome shotgun (WGS) entry which is preliminary data.</text>
</comment>
<evidence type="ECO:0000313" key="3">
    <source>
        <dbReference type="Proteomes" id="UP000747110"/>
    </source>
</evidence>
<feature type="non-terminal residue" evidence="2">
    <location>
        <position position="264"/>
    </location>
</feature>
<feature type="non-terminal residue" evidence="2">
    <location>
        <position position="1"/>
    </location>
</feature>
<reference evidence="2" key="1">
    <citation type="journal article" date="2021" name="Proc. Natl. Acad. Sci. U.S.A.">
        <title>Three genomes in the algal genus Volvox reveal the fate of a haploid sex-determining region after a transition to homothallism.</title>
        <authorList>
            <person name="Yamamoto K."/>
            <person name="Hamaji T."/>
            <person name="Kawai-Toyooka H."/>
            <person name="Matsuzaki R."/>
            <person name="Takahashi F."/>
            <person name="Nishimura Y."/>
            <person name="Kawachi M."/>
            <person name="Noguchi H."/>
            <person name="Minakuchi Y."/>
            <person name="Umen J.G."/>
            <person name="Toyoda A."/>
            <person name="Nozaki H."/>
        </authorList>
    </citation>
    <scope>NUCLEOTIDE SEQUENCE</scope>
    <source>
        <strain evidence="2">NIES-3786</strain>
    </source>
</reference>
<dbReference type="AlphaFoldDB" id="A0A8J4CR42"/>
<feature type="compositionally biased region" description="Polar residues" evidence="1">
    <location>
        <begin position="187"/>
        <end position="196"/>
    </location>
</feature>
<organism evidence="2 3">
    <name type="scientific">Volvox reticuliferus</name>
    <dbReference type="NCBI Taxonomy" id="1737510"/>
    <lineage>
        <taxon>Eukaryota</taxon>
        <taxon>Viridiplantae</taxon>
        <taxon>Chlorophyta</taxon>
        <taxon>core chlorophytes</taxon>
        <taxon>Chlorophyceae</taxon>
        <taxon>CS clade</taxon>
        <taxon>Chlamydomonadales</taxon>
        <taxon>Volvocaceae</taxon>
        <taxon>Volvox</taxon>
    </lineage>
</organism>
<gene>
    <name evidence="2" type="ORF">Vretifemale_13638</name>
</gene>
<feature type="compositionally biased region" description="Basic and acidic residues" evidence="1">
    <location>
        <begin position="234"/>
        <end position="248"/>
    </location>
</feature>
<proteinExistence type="predicted"/>
<feature type="region of interest" description="Disordered" evidence="1">
    <location>
        <begin position="1"/>
        <end position="264"/>
    </location>
</feature>
<name>A0A8J4CR42_9CHLO</name>
<dbReference type="Proteomes" id="UP000747110">
    <property type="component" value="Unassembled WGS sequence"/>
</dbReference>
<feature type="compositionally biased region" description="Pro residues" evidence="1">
    <location>
        <begin position="78"/>
        <end position="90"/>
    </location>
</feature>
<accession>A0A8J4CR42</accession>
<feature type="compositionally biased region" description="Low complexity" evidence="1">
    <location>
        <begin position="8"/>
        <end position="31"/>
    </location>
</feature>
<evidence type="ECO:0000313" key="2">
    <source>
        <dbReference type="EMBL" id="GIL85015.1"/>
    </source>
</evidence>
<keyword evidence="3" id="KW-1185">Reference proteome</keyword>
<sequence>NGSRGDESSGQSRSSLRTSSVAAAAAAAEGRSNLRPVSQSTLTESTGRPRRPSSPTSEAPSVDERRPESTTLLVHPILPQPAPPPPPGPGPSILNVSNSEDEGDSAGPPAAAHEFGRGFSIIGQESGRTRTSSEAADAELARASTEGMPPTPPTQQPGQQSRAFASLALPTAQLTGAAPAEYRQAPSRPSGSTGVRVSSGAPDPDIDYSIARVGGAAMPGTGGAKASGAASRTADGRPARNKGTERANPHHVPRVSGGGGGVRK</sequence>
<feature type="compositionally biased region" description="Polar residues" evidence="1">
    <location>
        <begin position="35"/>
        <end position="46"/>
    </location>
</feature>
<protein>
    <submittedName>
        <fullName evidence="2">Uncharacterized protein</fullName>
    </submittedName>
</protein>
<dbReference type="EMBL" id="BNCP01000031">
    <property type="protein sequence ID" value="GIL85015.1"/>
    <property type="molecule type" value="Genomic_DNA"/>
</dbReference>
<evidence type="ECO:0000256" key="1">
    <source>
        <dbReference type="SAM" id="MobiDB-lite"/>
    </source>
</evidence>